<accession>A0A4P9WIS0</accession>
<dbReference type="OrthoDB" id="2129662at2759"/>
<evidence type="ECO:0000256" key="1">
    <source>
        <dbReference type="SAM" id="MobiDB-lite"/>
    </source>
</evidence>
<dbReference type="AlphaFoldDB" id="A0A4P9WIS0"/>
<feature type="region of interest" description="Disordered" evidence="1">
    <location>
        <begin position="172"/>
        <end position="225"/>
    </location>
</feature>
<proteinExistence type="predicted"/>
<sequence>MSTFHDLDPEDQDQSPSEWPKEPYYQHPTLLFNLPANAPLRTPHLPPMHQHLPSFSTLDHALDFPNTIPESLDLAPPSSNFDSGRSLVAQPYSPLPNSPILHWSSSPIPSVRSSPFIASPRCTVPSSPLAEEWVPVQSQDEDSFRFPLTNYNEGPPLTDTFSSTEVTCPSLPAGATYPSPSLEVTIPSPLTTPPPSPTPSSPPRPTHIPTIPPSPPKPAAKTRKLKTTVEQEVFCATCAQPVATLLLHGSPEATEAPHRVEIDCVDCELSLGLGAAAVAEERSAGKKRKADGPDGGGQTFDCDPCRRTVGVGGLRSLVPGHKEWLMPGFEIEVVCTRCIAKYKFCSEVWLVDGFVEGGGEEEGGA</sequence>
<organism evidence="2 3">
    <name type="scientific">Blyttiomyces helicus</name>
    <dbReference type="NCBI Taxonomy" id="388810"/>
    <lineage>
        <taxon>Eukaryota</taxon>
        <taxon>Fungi</taxon>
        <taxon>Fungi incertae sedis</taxon>
        <taxon>Chytridiomycota</taxon>
        <taxon>Chytridiomycota incertae sedis</taxon>
        <taxon>Chytridiomycetes</taxon>
        <taxon>Chytridiomycetes incertae sedis</taxon>
        <taxon>Blyttiomyces</taxon>
    </lineage>
</organism>
<evidence type="ECO:0000313" key="3">
    <source>
        <dbReference type="Proteomes" id="UP000269721"/>
    </source>
</evidence>
<protein>
    <submittedName>
        <fullName evidence="2">Uncharacterized protein</fullName>
    </submittedName>
</protein>
<keyword evidence="3" id="KW-1185">Reference proteome</keyword>
<name>A0A4P9WIS0_9FUNG</name>
<reference evidence="3" key="1">
    <citation type="journal article" date="2018" name="Nat. Microbiol.">
        <title>Leveraging single-cell genomics to expand the fungal tree of life.</title>
        <authorList>
            <person name="Ahrendt S.R."/>
            <person name="Quandt C.A."/>
            <person name="Ciobanu D."/>
            <person name="Clum A."/>
            <person name="Salamov A."/>
            <person name="Andreopoulos B."/>
            <person name="Cheng J.F."/>
            <person name="Woyke T."/>
            <person name="Pelin A."/>
            <person name="Henrissat B."/>
            <person name="Reynolds N.K."/>
            <person name="Benny G.L."/>
            <person name="Smith M.E."/>
            <person name="James T.Y."/>
            <person name="Grigoriev I.V."/>
        </authorList>
    </citation>
    <scope>NUCLEOTIDE SEQUENCE [LARGE SCALE GENOMIC DNA]</scope>
</reference>
<feature type="region of interest" description="Disordered" evidence="1">
    <location>
        <begin position="1"/>
        <end position="24"/>
    </location>
</feature>
<gene>
    <name evidence="2" type="ORF">BDK51DRAFT_46563</name>
</gene>
<dbReference type="EMBL" id="KZ995543">
    <property type="protein sequence ID" value="RKO90466.1"/>
    <property type="molecule type" value="Genomic_DNA"/>
</dbReference>
<feature type="compositionally biased region" description="Pro residues" evidence="1">
    <location>
        <begin position="190"/>
        <end position="218"/>
    </location>
</feature>
<evidence type="ECO:0000313" key="2">
    <source>
        <dbReference type="EMBL" id="RKO90466.1"/>
    </source>
</evidence>
<dbReference type="Proteomes" id="UP000269721">
    <property type="component" value="Unassembled WGS sequence"/>
</dbReference>